<name>A0A803PK81_CANSA</name>
<keyword evidence="2" id="KW-1185">Reference proteome</keyword>
<dbReference type="EnsemblPlants" id="evm.model.05.1151">
    <property type="protein sequence ID" value="cds.evm.model.05.1151"/>
    <property type="gene ID" value="evm.TU.05.1151"/>
</dbReference>
<sequence>MGLLTNEVIFFTSAIFEPERTLSFLAQTSCSENLNLFIHLCPKIDLLSPNPCLCIPLTPTVTSGRPAIRARRTITVVQPVESQCITTTSDSFLAVQVSIPPLSNCDFNT</sequence>
<organism evidence="1 2">
    <name type="scientific">Cannabis sativa</name>
    <name type="common">Hemp</name>
    <name type="synonym">Marijuana</name>
    <dbReference type="NCBI Taxonomy" id="3483"/>
    <lineage>
        <taxon>Eukaryota</taxon>
        <taxon>Viridiplantae</taxon>
        <taxon>Streptophyta</taxon>
        <taxon>Embryophyta</taxon>
        <taxon>Tracheophyta</taxon>
        <taxon>Spermatophyta</taxon>
        <taxon>Magnoliopsida</taxon>
        <taxon>eudicotyledons</taxon>
        <taxon>Gunneridae</taxon>
        <taxon>Pentapetalae</taxon>
        <taxon>rosids</taxon>
        <taxon>fabids</taxon>
        <taxon>Rosales</taxon>
        <taxon>Cannabaceae</taxon>
        <taxon>Cannabis</taxon>
    </lineage>
</organism>
<reference evidence="1" key="1">
    <citation type="submission" date="2018-11" db="EMBL/GenBank/DDBJ databases">
        <authorList>
            <person name="Grassa J C."/>
        </authorList>
    </citation>
    <scope>NUCLEOTIDE SEQUENCE [LARGE SCALE GENOMIC DNA]</scope>
</reference>
<reference evidence="1" key="2">
    <citation type="submission" date="2021-03" db="UniProtKB">
        <authorList>
            <consortium name="EnsemblPlants"/>
        </authorList>
    </citation>
    <scope>IDENTIFICATION</scope>
</reference>
<dbReference type="AlphaFoldDB" id="A0A803PK81"/>
<evidence type="ECO:0000313" key="2">
    <source>
        <dbReference type="Proteomes" id="UP000596661"/>
    </source>
</evidence>
<dbReference type="Proteomes" id="UP000596661">
    <property type="component" value="Chromosome 5"/>
</dbReference>
<proteinExistence type="predicted"/>
<evidence type="ECO:0000313" key="1">
    <source>
        <dbReference type="EnsemblPlants" id="cds.evm.model.05.1151"/>
    </source>
</evidence>
<dbReference type="EMBL" id="UZAU01000499">
    <property type="status" value="NOT_ANNOTATED_CDS"/>
    <property type="molecule type" value="Genomic_DNA"/>
</dbReference>
<accession>A0A803PK81</accession>
<protein>
    <submittedName>
        <fullName evidence="1">Uncharacterized protein</fullName>
    </submittedName>
</protein>
<dbReference type="Gramene" id="evm.model.05.1151">
    <property type="protein sequence ID" value="cds.evm.model.05.1151"/>
    <property type="gene ID" value="evm.TU.05.1151"/>
</dbReference>